<feature type="compositionally biased region" description="Acidic residues" evidence="1">
    <location>
        <begin position="382"/>
        <end position="398"/>
    </location>
</feature>
<organism evidence="2">
    <name type="scientific">viral metagenome</name>
    <dbReference type="NCBI Taxonomy" id="1070528"/>
    <lineage>
        <taxon>unclassified sequences</taxon>
        <taxon>metagenomes</taxon>
        <taxon>organismal metagenomes</taxon>
    </lineage>
</organism>
<sequence>MDNIIEPTMDYDFSKLYLGPPSTIPGGSYFTRIMYGSNKPLFIQTPKSLTKQGFVKSGKKVHTDLMFDNNDTVFINWIENLEAKCQELIYGKSESWFENKLEKDDIDTAFTSPFKIFKSGKFYLLRINVKPAIKIYDENDNLLNMDELTTDKHLISILEIQGIKFTSKNFQIEIELKQAMSVSPDPFLEECFIKRPLKGGKEKNNDAIDLDTDTNVNKELISKSEIDEFIKENMPLALNNTNINTNTNTNTNIIIDEKKFREETIKNTKFNESVMNINTNIIQSIHPANNININNDNEDDTANILLEVEDLTPESESSNDLKEFDISSTLENNLEAITLKQSNQVYYDIYKKAREKAKQAKKDAIMAYLEVKNIKKTYMIEDMDNSDEDSEAELDDLDSNISVDEAGETYN</sequence>
<reference evidence="2" key="1">
    <citation type="journal article" date="2020" name="Nature">
        <title>Giant virus diversity and host interactions through global metagenomics.</title>
        <authorList>
            <person name="Schulz F."/>
            <person name="Roux S."/>
            <person name="Paez-Espino D."/>
            <person name="Jungbluth S."/>
            <person name="Walsh D.A."/>
            <person name="Denef V.J."/>
            <person name="McMahon K.D."/>
            <person name="Konstantinidis K.T."/>
            <person name="Eloe-Fadrosh E.A."/>
            <person name="Kyrpides N.C."/>
            <person name="Woyke T."/>
        </authorList>
    </citation>
    <scope>NUCLEOTIDE SEQUENCE</scope>
    <source>
        <strain evidence="2">GVMAG-M-3300024301-20</strain>
    </source>
</reference>
<dbReference type="EMBL" id="MN740245">
    <property type="protein sequence ID" value="QHT95745.1"/>
    <property type="molecule type" value="Genomic_DNA"/>
</dbReference>
<protein>
    <submittedName>
        <fullName evidence="2">Uncharacterized protein</fullName>
    </submittedName>
</protein>
<dbReference type="AlphaFoldDB" id="A0A6C0ITB0"/>
<feature type="region of interest" description="Disordered" evidence="1">
    <location>
        <begin position="382"/>
        <end position="411"/>
    </location>
</feature>
<evidence type="ECO:0000256" key="1">
    <source>
        <dbReference type="SAM" id="MobiDB-lite"/>
    </source>
</evidence>
<proteinExistence type="predicted"/>
<accession>A0A6C0ITB0</accession>
<evidence type="ECO:0000313" key="2">
    <source>
        <dbReference type="EMBL" id="QHT95745.1"/>
    </source>
</evidence>
<name>A0A6C0ITB0_9ZZZZ</name>